<gene>
    <name evidence="1" type="ORF">HKW66_Vig0192320</name>
</gene>
<evidence type="ECO:0000313" key="1">
    <source>
        <dbReference type="EMBL" id="KAG2401731.1"/>
    </source>
</evidence>
<dbReference type="EMBL" id="JABFOF010000003">
    <property type="protein sequence ID" value="KAG2401731.1"/>
    <property type="molecule type" value="Genomic_DNA"/>
</dbReference>
<name>A0A8T0KQL2_PHAAN</name>
<proteinExistence type="predicted"/>
<sequence length="108" mass="11519">MFDETVNGTSIGGEIGGFLVGPFEEPEQNVGEHVLLLPHCCRPRFAASADCSCESCANSAAFQALSLPVLLPPAVEMKAVESVQYIIMLYGRSNPICNEILESNGNDS</sequence>
<comment type="caution">
    <text evidence="1">The sequence shown here is derived from an EMBL/GenBank/DDBJ whole genome shotgun (WGS) entry which is preliminary data.</text>
</comment>
<dbReference type="Proteomes" id="UP000743370">
    <property type="component" value="Unassembled WGS sequence"/>
</dbReference>
<evidence type="ECO:0000313" key="2">
    <source>
        <dbReference type="Proteomes" id="UP000743370"/>
    </source>
</evidence>
<dbReference type="AlphaFoldDB" id="A0A8T0KQL2"/>
<reference evidence="1 2" key="1">
    <citation type="submission" date="2020-05" db="EMBL/GenBank/DDBJ databases">
        <title>Vigna angularis (adzuki bean) Var. LongXiaoDou No. 4 denovo assembly.</title>
        <authorList>
            <person name="Xiang H."/>
        </authorList>
    </citation>
    <scope>NUCLEOTIDE SEQUENCE [LARGE SCALE GENOMIC DNA]</scope>
    <source>
        <tissue evidence="1">Leaf</tissue>
    </source>
</reference>
<accession>A0A8T0KQL2</accession>
<organism evidence="1 2">
    <name type="scientific">Phaseolus angularis</name>
    <name type="common">Azuki bean</name>
    <name type="synonym">Vigna angularis</name>
    <dbReference type="NCBI Taxonomy" id="3914"/>
    <lineage>
        <taxon>Eukaryota</taxon>
        <taxon>Viridiplantae</taxon>
        <taxon>Streptophyta</taxon>
        <taxon>Embryophyta</taxon>
        <taxon>Tracheophyta</taxon>
        <taxon>Spermatophyta</taxon>
        <taxon>Magnoliopsida</taxon>
        <taxon>eudicotyledons</taxon>
        <taxon>Gunneridae</taxon>
        <taxon>Pentapetalae</taxon>
        <taxon>rosids</taxon>
        <taxon>fabids</taxon>
        <taxon>Fabales</taxon>
        <taxon>Fabaceae</taxon>
        <taxon>Papilionoideae</taxon>
        <taxon>50 kb inversion clade</taxon>
        <taxon>NPAAA clade</taxon>
        <taxon>indigoferoid/millettioid clade</taxon>
        <taxon>Phaseoleae</taxon>
        <taxon>Vigna</taxon>
    </lineage>
</organism>
<protein>
    <submittedName>
        <fullName evidence="1">Uncharacterized protein</fullName>
    </submittedName>
</protein>